<dbReference type="InterPro" id="IPR052042">
    <property type="entry name" value="Tail_sheath_structural"/>
</dbReference>
<comment type="caution">
    <text evidence="4">The sequence shown here is derived from an EMBL/GenBank/DDBJ whole genome shotgun (WGS) entry which is preliminary data.</text>
</comment>
<evidence type="ECO:0000313" key="5">
    <source>
        <dbReference type="Proteomes" id="UP001500791"/>
    </source>
</evidence>
<dbReference type="Pfam" id="PF04984">
    <property type="entry name" value="Phage_sheath_1"/>
    <property type="match status" value="1"/>
</dbReference>
<proteinExistence type="inferred from homology"/>
<dbReference type="EMBL" id="BAAAEJ010000007">
    <property type="protein sequence ID" value="GAA0394771.1"/>
    <property type="molecule type" value="Genomic_DNA"/>
</dbReference>
<dbReference type="InterPro" id="IPR035089">
    <property type="entry name" value="Phage_sheath_subtilisin"/>
</dbReference>
<protein>
    <submittedName>
        <fullName evidence="4">Phage tail sheath protein</fullName>
    </submittedName>
</protein>
<accession>A0ABP3I974</accession>
<dbReference type="Proteomes" id="UP001500791">
    <property type="component" value="Unassembled WGS sequence"/>
</dbReference>
<evidence type="ECO:0000259" key="2">
    <source>
        <dbReference type="Pfam" id="PF04984"/>
    </source>
</evidence>
<gene>
    <name evidence="4" type="ORF">GCM10009093_21690</name>
</gene>
<organism evidence="4 5">
    <name type="scientific">Brevundimonas terrae</name>
    <dbReference type="NCBI Taxonomy" id="363631"/>
    <lineage>
        <taxon>Bacteria</taxon>
        <taxon>Pseudomonadati</taxon>
        <taxon>Pseudomonadota</taxon>
        <taxon>Alphaproteobacteria</taxon>
        <taxon>Caulobacterales</taxon>
        <taxon>Caulobacteraceae</taxon>
        <taxon>Brevundimonas</taxon>
    </lineage>
</organism>
<dbReference type="PANTHER" id="PTHR35861:SF1">
    <property type="entry name" value="PHAGE TAIL SHEATH PROTEIN"/>
    <property type="match status" value="1"/>
</dbReference>
<reference evidence="5" key="1">
    <citation type="journal article" date="2019" name="Int. J. Syst. Evol. Microbiol.">
        <title>The Global Catalogue of Microorganisms (GCM) 10K type strain sequencing project: providing services to taxonomists for standard genome sequencing and annotation.</title>
        <authorList>
            <consortium name="The Broad Institute Genomics Platform"/>
            <consortium name="The Broad Institute Genome Sequencing Center for Infectious Disease"/>
            <person name="Wu L."/>
            <person name="Ma J."/>
        </authorList>
    </citation>
    <scope>NUCLEOTIDE SEQUENCE [LARGE SCALE GENOMIC DNA]</scope>
    <source>
        <strain evidence="5">JCM 13476</strain>
    </source>
</reference>
<dbReference type="Pfam" id="PF17482">
    <property type="entry name" value="Phage_sheath_1C"/>
    <property type="match status" value="1"/>
</dbReference>
<evidence type="ECO:0000313" key="4">
    <source>
        <dbReference type="EMBL" id="GAA0394771.1"/>
    </source>
</evidence>
<name>A0ABP3I974_9CAUL</name>
<comment type="similarity">
    <text evidence="1">Belongs to the myoviridae tail sheath protein family.</text>
</comment>
<keyword evidence="5" id="KW-1185">Reference proteome</keyword>
<evidence type="ECO:0000256" key="1">
    <source>
        <dbReference type="ARBA" id="ARBA00008005"/>
    </source>
</evidence>
<evidence type="ECO:0000259" key="3">
    <source>
        <dbReference type="Pfam" id="PF17482"/>
    </source>
</evidence>
<dbReference type="InterPro" id="IPR020287">
    <property type="entry name" value="Tail_sheath_C"/>
</dbReference>
<sequence length="394" mass="41664">MALAPRRHGVKIIEVTTGALTLQVAATAIWGLVATASAADDKVFPLDTPVIVTDIGAAIQAAGAEGTLAKSLRAIGDQVNAVGVVVRVAEGEGGNEEDIATSLRANIIGDGAAGSRTGMQALLDSQSITGLRPRILAVPGVTDQAVGEALGLVASRLNAVAYYEAGPVRTVTAATAYRANFTHRELFLIFGSFTAADPVSKAIEPTYATAVAVGLRARIDQEIGFHKTISNVPVHGVVGLDTPVSWDLQDEDTEAGLLNGADITCLIRRDGFRFWGNRGCATDTRFAFESTVRTNQVLRDTIAEGVFPYIDRHLTPALARDIVESINALFRRLKSAGQIIGAEAFLTDANTPDQLADGKLRIGYRFTPCAPLEDLSVESQITDEFYADFNALAA</sequence>
<dbReference type="RefSeq" id="WP_167177593.1">
    <property type="nucleotide sequence ID" value="NZ_BAAAEJ010000007.1"/>
</dbReference>
<dbReference type="PANTHER" id="PTHR35861">
    <property type="match status" value="1"/>
</dbReference>
<feature type="domain" description="Tail sheath protein subtilisin-like" evidence="2">
    <location>
        <begin position="115"/>
        <end position="278"/>
    </location>
</feature>
<feature type="domain" description="Tail sheath protein C-terminal" evidence="3">
    <location>
        <begin position="282"/>
        <end position="382"/>
    </location>
</feature>